<dbReference type="AlphaFoldDB" id="A0AAP3Z187"/>
<name>A0AAP3Z187_9LACT</name>
<comment type="caution">
    <text evidence="2">The sequence shown here is derived from an EMBL/GenBank/DDBJ whole genome shotgun (WGS) entry which is preliminary data.</text>
</comment>
<dbReference type="EMBL" id="JAOWLV010000003">
    <property type="protein sequence ID" value="MDG4976388.1"/>
    <property type="molecule type" value="Genomic_DNA"/>
</dbReference>
<organism evidence="2 3">
    <name type="scientific">Lactococcus lactis</name>
    <dbReference type="NCBI Taxonomy" id="1358"/>
    <lineage>
        <taxon>Bacteria</taxon>
        <taxon>Bacillati</taxon>
        <taxon>Bacillota</taxon>
        <taxon>Bacilli</taxon>
        <taxon>Lactobacillales</taxon>
        <taxon>Streptococcaceae</taxon>
        <taxon>Lactococcus</taxon>
    </lineage>
</organism>
<feature type="region of interest" description="Disordered" evidence="1">
    <location>
        <begin position="1"/>
        <end position="41"/>
    </location>
</feature>
<dbReference type="Proteomes" id="UP001152598">
    <property type="component" value="Unassembled WGS sequence"/>
</dbReference>
<dbReference type="RefSeq" id="WP_278200783.1">
    <property type="nucleotide sequence ID" value="NZ_JAOWLT010000002.1"/>
</dbReference>
<protein>
    <submittedName>
        <fullName evidence="2">Uncharacterized protein</fullName>
    </submittedName>
</protein>
<feature type="compositionally biased region" description="Basic and acidic residues" evidence="1">
    <location>
        <begin position="1"/>
        <end position="20"/>
    </location>
</feature>
<evidence type="ECO:0000313" key="2">
    <source>
        <dbReference type="EMBL" id="MDG4976388.1"/>
    </source>
</evidence>
<proteinExistence type="predicted"/>
<evidence type="ECO:0000256" key="1">
    <source>
        <dbReference type="SAM" id="MobiDB-lite"/>
    </source>
</evidence>
<accession>A0AAP3Z187</accession>
<gene>
    <name evidence="2" type="ORF">OGZ50_06535</name>
</gene>
<evidence type="ECO:0000313" key="3">
    <source>
        <dbReference type="Proteomes" id="UP001152598"/>
    </source>
</evidence>
<reference evidence="2" key="2">
    <citation type="journal article" date="2023" name="Food Microbiol.">
        <title>Evaluation of the fermentation potential of lactic acid bacteria isolated from herbs, fruits and vegetables as starter cultures in nut-based milk alternatives.</title>
        <authorList>
            <person name="Huang W."/>
            <person name="Dong A."/>
            <person name="Pham H.T."/>
            <person name="Zhou C."/>
            <person name="Huo Z."/>
            <person name="Watjen A.P."/>
            <person name="Prakash S."/>
            <person name="Bang-Berthelsen C.H."/>
            <person name="Turner M.S."/>
        </authorList>
    </citation>
    <scope>NUCLEOTIDE SEQUENCE</scope>
    <source>
        <strain evidence="2">54</strain>
    </source>
</reference>
<sequence>MAEKKVKAAEEAAPAKEQNKKGLSYAQTLEARAQRGSMTHQKKFAMAVAKKKEMKEK</sequence>
<reference evidence="2" key="1">
    <citation type="submission" date="2022-10" db="EMBL/GenBank/DDBJ databases">
        <authorList>
            <person name="Turner M.S."/>
            <person name="Huang W."/>
        </authorList>
    </citation>
    <scope>NUCLEOTIDE SEQUENCE</scope>
    <source>
        <strain evidence="2">54</strain>
    </source>
</reference>